<comment type="caution">
    <text evidence="1">The sequence shown here is derived from an EMBL/GenBank/DDBJ whole genome shotgun (WGS) entry which is preliminary data.</text>
</comment>
<proteinExistence type="predicted"/>
<feature type="non-terminal residue" evidence="1">
    <location>
        <position position="53"/>
    </location>
</feature>
<organism evidence="1">
    <name type="scientific">Tanacetum cinerariifolium</name>
    <name type="common">Dalmatian daisy</name>
    <name type="synonym">Chrysanthemum cinerariifolium</name>
    <dbReference type="NCBI Taxonomy" id="118510"/>
    <lineage>
        <taxon>Eukaryota</taxon>
        <taxon>Viridiplantae</taxon>
        <taxon>Streptophyta</taxon>
        <taxon>Embryophyta</taxon>
        <taxon>Tracheophyta</taxon>
        <taxon>Spermatophyta</taxon>
        <taxon>Magnoliopsida</taxon>
        <taxon>eudicotyledons</taxon>
        <taxon>Gunneridae</taxon>
        <taxon>Pentapetalae</taxon>
        <taxon>asterids</taxon>
        <taxon>campanulids</taxon>
        <taxon>Asterales</taxon>
        <taxon>Asteraceae</taxon>
        <taxon>Asteroideae</taxon>
        <taxon>Anthemideae</taxon>
        <taxon>Anthemidinae</taxon>
        <taxon>Tanacetum</taxon>
    </lineage>
</organism>
<sequence>MVAVGCWGSGAEWCSGAMVAVGCWLSSGVVVVSAMGMAGGGDVTVAATATVVA</sequence>
<gene>
    <name evidence="1" type="ORF">Tci_870979</name>
</gene>
<accession>A0A699SNI4</accession>
<reference evidence="1" key="1">
    <citation type="journal article" date="2019" name="Sci. Rep.">
        <title>Draft genome of Tanacetum cinerariifolium, the natural source of mosquito coil.</title>
        <authorList>
            <person name="Yamashiro T."/>
            <person name="Shiraishi A."/>
            <person name="Satake H."/>
            <person name="Nakayama K."/>
        </authorList>
    </citation>
    <scope>NUCLEOTIDE SEQUENCE</scope>
</reference>
<dbReference type="AlphaFoldDB" id="A0A699SNI4"/>
<dbReference type="EMBL" id="BKCJ011175684">
    <property type="protein sequence ID" value="GFC99009.1"/>
    <property type="molecule type" value="Genomic_DNA"/>
</dbReference>
<evidence type="ECO:0000313" key="1">
    <source>
        <dbReference type="EMBL" id="GFC99009.1"/>
    </source>
</evidence>
<name>A0A699SNI4_TANCI</name>
<protein>
    <submittedName>
        <fullName evidence="1">Uncharacterized protein</fullName>
    </submittedName>
</protein>